<organism evidence="12 13">
    <name type="scientific">Pseudorhodobacter antarcticus</name>
    <dbReference type="NCBI Taxonomy" id="1077947"/>
    <lineage>
        <taxon>Bacteria</taxon>
        <taxon>Pseudomonadati</taxon>
        <taxon>Pseudomonadota</taxon>
        <taxon>Alphaproteobacteria</taxon>
        <taxon>Rhodobacterales</taxon>
        <taxon>Paracoccaceae</taxon>
        <taxon>Pseudorhodobacter</taxon>
    </lineage>
</organism>
<dbReference type="RefSeq" id="WP_050520848.1">
    <property type="nucleotide sequence ID" value="NZ_FOCO01000094.1"/>
</dbReference>
<dbReference type="PANTHER" id="PTHR43711:SF1">
    <property type="entry name" value="HISTIDINE KINASE 1"/>
    <property type="match status" value="1"/>
</dbReference>
<evidence type="ECO:0000256" key="3">
    <source>
        <dbReference type="ARBA" id="ARBA00022553"/>
    </source>
</evidence>
<dbReference type="GO" id="GO:0000155">
    <property type="term" value="F:phosphorelay sensor kinase activity"/>
    <property type="evidence" value="ECO:0007669"/>
    <property type="project" value="InterPro"/>
</dbReference>
<dbReference type="OrthoDB" id="7179697at2"/>
<protein>
    <recommendedName>
        <fullName evidence="2">histidine kinase</fullName>
        <ecNumber evidence="2">2.7.13.3</ecNumber>
    </recommendedName>
</protein>
<evidence type="ECO:0000256" key="5">
    <source>
        <dbReference type="ARBA" id="ARBA00022777"/>
    </source>
</evidence>
<accession>A0A1H8NQ94</accession>
<dbReference type="SUPFAM" id="SSF47384">
    <property type="entry name" value="Homodimeric domain of signal transducing histidine kinase"/>
    <property type="match status" value="1"/>
</dbReference>
<keyword evidence="5 12" id="KW-0418">Kinase</keyword>
<keyword evidence="4" id="KW-0808">Transferase</keyword>
<evidence type="ECO:0000313" key="12">
    <source>
        <dbReference type="EMBL" id="SEO31538.1"/>
    </source>
</evidence>
<dbReference type="InterPro" id="IPR003661">
    <property type="entry name" value="HisK_dim/P_dom"/>
</dbReference>
<dbReference type="InterPro" id="IPR013656">
    <property type="entry name" value="PAS_4"/>
</dbReference>
<keyword evidence="3" id="KW-0597">Phosphoprotein</keyword>
<evidence type="ECO:0000256" key="4">
    <source>
        <dbReference type="ARBA" id="ARBA00022679"/>
    </source>
</evidence>
<dbReference type="InterPro" id="IPR001610">
    <property type="entry name" value="PAC"/>
</dbReference>
<proteinExistence type="predicted"/>
<dbReference type="Gene3D" id="1.10.287.130">
    <property type="match status" value="1"/>
</dbReference>
<keyword evidence="13" id="KW-1185">Reference proteome</keyword>
<dbReference type="CDD" id="cd00082">
    <property type="entry name" value="HisKA"/>
    <property type="match status" value="1"/>
</dbReference>
<feature type="domain" description="PAC" evidence="11">
    <location>
        <begin position="145"/>
        <end position="197"/>
    </location>
</feature>
<evidence type="ECO:0000259" key="11">
    <source>
        <dbReference type="PROSITE" id="PS50113"/>
    </source>
</evidence>
<dbReference type="InterPro" id="IPR004358">
    <property type="entry name" value="Sig_transdc_His_kin-like_C"/>
</dbReference>
<dbReference type="SMART" id="SM00388">
    <property type="entry name" value="HisKA"/>
    <property type="match status" value="1"/>
</dbReference>
<dbReference type="PRINTS" id="PR00344">
    <property type="entry name" value="BCTRLSENSOR"/>
</dbReference>
<dbReference type="SMART" id="SM00091">
    <property type="entry name" value="PAS"/>
    <property type="match status" value="2"/>
</dbReference>
<keyword evidence="7 8" id="KW-0472">Membrane</keyword>
<dbReference type="AlphaFoldDB" id="A0A1H8NQ94"/>
<dbReference type="PROSITE" id="PS50112">
    <property type="entry name" value="PAS"/>
    <property type="match status" value="1"/>
</dbReference>
<feature type="domain" description="PAS" evidence="10">
    <location>
        <begin position="90"/>
        <end position="143"/>
    </location>
</feature>
<dbReference type="Pfam" id="PF08448">
    <property type="entry name" value="PAS_4"/>
    <property type="match status" value="1"/>
</dbReference>
<evidence type="ECO:0000256" key="7">
    <source>
        <dbReference type="ARBA" id="ARBA00023136"/>
    </source>
</evidence>
<keyword evidence="8" id="KW-1133">Transmembrane helix</keyword>
<dbReference type="EC" id="2.7.13.3" evidence="2"/>
<dbReference type="PANTHER" id="PTHR43711">
    <property type="entry name" value="TWO-COMPONENT HISTIDINE KINASE"/>
    <property type="match status" value="1"/>
</dbReference>
<name>A0A1H8NQ94_9RHOB</name>
<dbReference type="InterPro" id="IPR050736">
    <property type="entry name" value="Sensor_HK_Regulatory"/>
</dbReference>
<dbReference type="Pfam" id="PF02518">
    <property type="entry name" value="HATPase_c"/>
    <property type="match status" value="1"/>
</dbReference>
<dbReference type="InterPro" id="IPR000700">
    <property type="entry name" value="PAS-assoc_C"/>
</dbReference>
<sequence>MWNNSDKYNFHTAIFWSCSVLAMIALMAVGPILSITPQTNFAMGGLAAYFTVLILFSIQRLRRVHRTLWENQLQLTHEAKALNDHAILSITDREMRLCYVNQKFLDATGYAREDVIGRSPIELYDDGTQDIFLSITEHLQQGEVWTGETRLRCKDGQIMFSQTTVLPRTDEKGRSSGTIAVRTNVTELRRATAAIDTVAALRRLSEPVVLFMPHTLELVYMNKAATDSVAWTGESYVGKSVGDIPLSLDIPLLRRKLDDLLESRSEQVTIRLKHRGATFDASIQLITLQSGDQRYFAIFRDVSSELQMVAARQEFIATVSHELRTPLTAIKGAMGLLLSGATGELAAKSRNFVAIAHRNADRLVLIVNDILDLEKIVAGKMEFSRKICNLSDVLVEARMANQGYAEQYGVTVRLEGTDAPALAELDAERILQVLANLLSNACKFSKLGGEVVVAVAVLPDSIKVSISDSGIGIPAADLSQMFERFQQASNADRPNRGGSGLGLSIVKAIIEKHDGSVSLTSTEGICTTVTFSLPRAVDSTWPQSLQIVAG</sequence>
<dbReference type="Pfam" id="PF00512">
    <property type="entry name" value="HisKA"/>
    <property type="match status" value="1"/>
</dbReference>
<dbReference type="InterPro" id="IPR036097">
    <property type="entry name" value="HisK_dim/P_sf"/>
</dbReference>
<gene>
    <name evidence="12" type="ORF">SAMN05216227_10942</name>
</gene>
<dbReference type="InterPro" id="IPR000014">
    <property type="entry name" value="PAS"/>
</dbReference>
<evidence type="ECO:0000259" key="10">
    <source>
        <dbReference type="PROSITE" id="PS50112"/>
    </source>
</evidence>
<dbReference type="FunFam" id="3.30.565.10:FF:000006">
    <property type="entry name" value="Sensor histidine kinase WalK"/>
    <property type="match status" value="1"/>
</dbReference>
<dbReference type="STRING" id="1077947.SAMN05216227_10942"/>
<dbReference type="SMART" id="SM00086">
    <property type="entry name" value="PAC"/>
    <property type="match status" value="2"/>
</dbReference>
<evidence type="ECO:0000256" key="2">
    <source>
        <dbReference type="ARBA" id="ARBA00012438"/>
    </source>
</evidence>
<feature type="domain" description="Histidine kinase" evidence="9">
    <location>
        <begin position="318"/>
        <end position="537"/>
    </location>
</feature>
<dbReference type="SUPFAM" id="SSF55785">
    <property type="entry name" value="PYP-like sensor domain (PAS domain)"/>
    <property type="match status" value="2"/>
</dbReference>
<dbReference type="SUPFAM" id="SSF55874">
    <property type="entry name" value="ATPase domain of HSP90 chaperone/DNA topoisomerase II/histidine kinase"/>
    <property type="match status" value="1"/>
</dbReference>
<dbReference type="PROSITE" id="PS50109">
    <property type="entry name" value="HIS_KIN"/>
    <property type="match status" value="1"/>
</dbReference>
<evidence type="ECO:0000256" key="8">
    <source>
        <dbReference type="SAM" id="Phobius"/>
    </source>
</evidence>
<dbReference type="Gene3D" id="3.30.565.10">
    <property type="entry name" value="Histidine kinase-like ATPase, C-terminal domain"/>
    <property type="match status" value="1"/>
</dbReference>
<reference evidence="12 13" key="1">
    <citation type="submission" date="2016-10" db="EMBL/GenBank/DDBJ databases">
        <authorList>
            <person name="de Groot N.N."/>
        </authorList>
    </citation>
    <scope>NUCLEOTIDE SEQUENCE [LARGE SCALE GENOMIC DNA]</scope>
    <source>
        <strain evidence="12 13">CGMCC 1.10836</strain>
    </source>
</reference>
<dbReference type="InterPro" id="IPR005467">
    <property type="entry name" value="His_kinase_dom"/>
</dbReference>
<comment type="catalytic activity">
    <reaction evidence="1">
        <text>ATP + protein L-histidine = ADP + protein N-phospho-L-histidine.</text>
        <dbReference type="EC" id="2.7.13.3"/>
    </reaction>
</comment>
<feature type="transmembrane region" description="Helical" evidence="8">
    <location>
        <begin position="41"/>
        <end position="58"/>
    </location>
</feature>
<dbReference type="SMART" id="SM00387">
    <property type="entry name" value="HATPase_c"/>
    <property type="match status" value="1"/>
</dbReference>
<dbReference type="Gene3D" id="3.30.450.20">
    <property type="entry name" value="PAS domain"/>
    <property type="match status" value="2"/>
</dbReference>
<dbReference type="InterPro" id="IPR036890">
    <property type="entry name" value="HATPase_C_sf"/>
</dbReference>
<dbReference type="EMBL" id="FOCO01000094">
    <property type="protein sequence ID" value="SEO31538.1"/>
    <property type="molecule type" value="Genomic_DNA"/>
</dbReference>
<dbReference type="FunFam" id="1.10.287.130:FF:000001">
    <property type="entry name" value="Two-component sensor histidine kinase"/>
    <property type="match status" value="1"/>
</dbReference>
<dbReference type="PROSITE" id="PS50113">
    <property type="entry name" value="PAC"/>
    <property type="match status" value="1"/>
</dbReference>
<dbReference type="Pfam" id="PF13426">
    <property type="entry name" value="PAS_9"/>
    <property type="match status" value="1"/>
</dbReference>
<evidence type="ECO:0000256" key="1">
    <source>
        <dbReference type="ARBA" id="ARBA00000085"/>
    </source>
</evidence>
<evidence type="ECO:0000259" key="9">
    <source>
        <dbReference type="PROSITE" id="PS50109"/>
    </source>
</evidence>
<dbReference type="InterPro" id="IPR003594">
    <property type="entry name" value="HATPase_dom"/>
</dbReference>
<feature type="transmembrane region" description="Helical" evidence="8">
    <location>
        <begin position="12"/>
        <end position="35"/>
    </location>
</feature>
<dbReference type="NCBIfam" id="TIGR00229">
    <property type="entry name" value="sensory_box"/>
    <property type="match status" value="1"/>
</dbReference>
<dbReference type="Proteomes" id="UP000183002">
    <property type="component" value="Unassembled WGS sequence"/>
</dbReference>
<dbReference type="InterPro" id="IPR035965">
    <property type="entry name" value="PAS-like_dom_sf"/>
</dbReference>
<evidence type="ECO:0000256" key="6">
    <source>
        <dbReference type="ARBA" id="ARBA00023012"/>
    </source>
</evidence>
<evidence type="ECO:0000313" key="13">
    <source>
        <dbReference type="Proteomes" id="UP000183002"/>
    </source>
</evidence>
<keyword evidence="6" id="KW-0902">Two-component regulatory system</keyword>
<dbReference type="CDD" id="cd00130">
    <property type="entry name" value="PAS"/>
    <property type="match status" value="1"/>
</dbReference>
<keyword evidence="8" id="KW-0812">Transmembrane</keyword>